<dbReference type="CDD" id="cd06325">
    <property type="entry name" value="PBP1_ABC_unchar_transporter"/>
    <property type="match status" value="1"/>
</dbReference>
<name>A0A140DVQ5_9FIRM</name>
<keyword evidence="3" id="KW-1185">Reference proteome</keyword>
<dbReference type="SUPFAM" id="SSF53822">
    <property type="entry name" value="Periplasmic binding protein-like I"/>
    <property type="match status" value="1"/>
</dbReference>
<evidence type="ECO:0000313" key="2">
    <source>
        <dbReference type="EMBL" id="AMK54732.1"/>
    </source>
</evidence>
<dbReference type="Gene3D" id="3.40.50.2300">
    <property type="match status" value="2"/>
</dbReference>
<protein>
    <submittedName>
        <fullName evidence="2">Sugar ABC transporter substrate-binding protein</fullName>
    </submittedName>
</protein>
<dbReference type="Pfam" id="PF04392">
    <property type="entry name" value="ABC_sub_bind"/>
    <property type="match status" value="1"/>
</dbReference>
<dbReference type="KEGG" id="fro:AALO17_15980"/>
<dbReference type="Proteomes" id="UP000069771">
    <property type="component" value="Chromosome"/>
</dbReference>
<dbReference type="PATRIC" id="fig|1702221.3.peg.1556"/>
<organism evidence="2 3">
    <name type="scientific">Faecalibaculum rodentium</name>
    <dbReference type="NCBI Taxonomy" id="1702221"/>
    <lineage>
        <taxon>Bacteria</taxon>
        <taxon>Bacillati</taxon>
        <taxon>Bacillota</taxon>
        <taxon>Erysipelotrichia</taxon>
        <taxon>Erysipelotrichales</taxon>
        <taxon>Erysipelotrichaceae</taxon>
        <taxon>Faecalibaculum</taxon>
    </lineage>
</organism>
<keyword evidence="1" id="KW-0732">Signal</keyword>
<dbReference type="InterPro" id="IPR007487">
    <property type="entry name" value="ABC_transpt-TYRBP-like"/>
</dbReference>
<dbReference type="GeneID" id="78478277"/>
<dbReference type="PANTHER" id="PTHR35271:SF1">
    <property type="entry name" value="ABC TRANSPORTER, SUBSTRATE-BINDING LIPOPROTEIN"/>
    <property type="match status" value="1"/>
</dbReference>
<reference evidence="2 3" key="1">
    <citation type="journal article" date="2016" name="Gut Pathog.">
        <title>Whole genome sequencing of "Faecalibaculum rodentium" ALO17, isolated from C57BL/6J laboratory mouse feces.</title>
        <authorList>
            <person name="Lim S."/>
            <person name="Chang D.H."/>
            <person name="Ahn S."/>
            <person name="Kim B.C."/>
        </authorList>
    </citation>
    <scope>NUCLEOTIDE SEQUENCE [LARGE SCALE GENOMIC DNA]</scope>
    <source>
        <strain evidence="2 3">Alo17</strain>
    </source>
</reference>
<dbReference type="PANTHER" id="PTHR35271">
    <property type="entry name" value="ABC TRANSPORTER, SUBSTRATE-BINDING LIPOPROTEIN-RELATED"/>
    <property type="match status" value="1"/>
</dbReference>
<dbReference type="InterPro" id="IPR028082">
    <property type="entry name" value="Peripla_BP_I"/>
</dbReference>
<feature type="chain" id="PRO_5039383282" evidence="1">
    <location>
        <begin position="22"/>
        <end position="334"/>
    </location>
</feature>
<dbReference type="PROSITE" id="PS51257">
    <property type="entry name" value="PROKAR_LIPOPROTEIN"/>
    <property type="match status" value="1"/>
</dbReference>
<accession>A0A140DVQ5</accession>
<feature type="signal peptide" evidence="1">
    <location>
        <begin position="1"/>
        <end position="21"/>
    </location>
</feature>
<dbReference type="EMBL" id="CP011391">
    <property type="protein sequence ID" value="AMK54732.1"/>
    <property type="molecule type" value="Genomic_DNA"/>
</dbReference>
<proteinExistence type="predicted"/>
<dbReference type="AlphaFoldDB" id="A0A140DVQ5"/>
<dbReference type="STRING" id="1702221.AALO17_15980"/>
<evidence type="ECO:0000313" key="3">
    <source>
        <dbReference type="Proteomes" id="UP000069771"/>
    </source>
</evidence>
<dbReference type="RefSeq" id="WP_067557526.1">
    <property type="nucleotide sequence ID" value="NZ_CALFTW010000041.1"/>
</dbReference>
<evidence type="ECO:0000256" key="1">
    <source>
        <dbReference type="SAM" id="SignalP"/>
    </source>
</evidence>
<dbReference type="OrthoDB" id="9776955at2"/>
<gene>
    <name evidence="2" type="ORF">AALO17_15980</name>
</gene>
<sequence length="334" mass="35071">MKKQITCTAILSAAMVLTGCAGGSADGQTDAKGGEKTAKIGIVQFAEHPALDASYEGFVDTMKEAGYSEDSFDYKNAQGDQSNCTTIAQTFVNDGDDLIYAIATPAAQAAANETSDIPIVVSAVTDPAASGLAESNDKPGGNVTGASDLTPVESQIGLLKEALPDAKKIAIMYCNAEDNSRIQAELAEKACEKEGLEYQVATVTDSNQIQQVTESLIGKVDAIYVPTDNLLAEGMSTLSKVATEHKIPTIVGEEGMVTSGGLMTNGIDYYELGVLAANQAIDILENGSDPADMAIAYYPDDKCTLIVNQSTLDRLGIELPASLKDKAEFITEEE</sequence>